<evidence type="ECO:0000313" key="2">
    <source>
        <dbReference type="EMBL" id="GFS80217.1"/>
    </source>
</evidence>
<dbReference type="EMBL" id="BMAW01097540">
    <property type="protein sequence ID" value="GFS80217.1"/>
    <property type="molecule type" value="Genomic_DNA"/>
</dbReference>
<organism evidence="2 3">
    <name type="scientific">Nephila pilipes</name>
    <name type="common">Giant wood spider</name>
    <name type="synonym">Nephila maculata</name>
    <dbReference type="NCBI Taxonomy" id="299642"/>
    <lineage>
        <taxon>Eukaryota</taxon>
        <taxon>Metazoa</taxon>
        <taxon>Ecdysozoa</taxon>
        <taxon>Arthropoda</taxon>
        <taxon>Chelicerata</taxon>
        <taxon>Arachnida</taxon>
        <taxon>Araneae</taxon>
        <taxon>Araneomorphae</taxon>
        <taxon>Entelegynae</taxon>
        <taxon>Araneoidea</taxon>
        <taxon>Nephilidae</taxon>
        <taxon>Nephila</taxon>
    </lineage>
</organism>
<gene>
    <name evidence="2" type="ORF">NPIL_375631</name>
</gene>
<keyword evidence="3" id="KW-1185">Reference proteome</keyword>
<dbReference type="Proteomes" id="UP000887013">
    <property type="component" value="Unassembled WGS sequence"/>
</dbReference>
<evidence type="ECO:0000313" key="3">
    <source>
        <dbReference type="Proteomes" id="UP000887013"/>
    </source>
</evidence>
<reference evidence="2" key="1">
    <citation type="submission" date="2020-08" db="EMBL/GenBank/DDBJ databases">
        <title>Multicomponent nature underlies the extraordinary mechanical properties of spider dragline silk.</title>
        <authorList>
            <person name="Kono N."/>
            <person name="Nakamura H."/>
            <person name="Mori M."/>
            <person name="Yoshida Y."/>
            <person name="Ohtoshi R."/>
            <person name="Malay A.D."/>
            <person name="Moran D.A.P."/>
            <person name="Tomita M."/>
            <person name="Numata K."/>
            <person name="Arakawa K."/>
        </authorList>
    </citation>
    <scope>NUCLEOTIDE SEQUENCE</scope>
</reference>
<name>A0A8X6MVV7_NEPPI</name>
<protein>
    <submittedName>
        <fullName evidence="2">Uncharacterized protein</fullName>
    </submittedName>
</protein>
<dbReference type="AlphaFoldDB" id="A0A8X6MVV7"/>
<accession>A0A8X6MVV7</accession>
<proteinExistence type="predicted"/>
<comment type="caution">
    <text evidence="2">The sequence shown here is derived from an EMBL/GenBank/DDBJ whole genome shotgun (WGS) entry which is preliminary data.</text>
</comment>
<feature type="region of interest" description="Disordered" evidence="1">
    <location>
        <begin position="79"/>
        <end position="107"/>
    </location>
</feature>
<sequence>MRALPKSSTDLPKLITNVFHIQAPLNKAMNVSPRVSVEHTWSSSNPKNNFKPLIWHATRYLHSRHVSSYSINMQNCDVTGHSGNKTPRESDVTGGVPHKFATPRQLS</sequence>
<evidence type="ECO:0000256" key="1">
    <source>
        <dbReference type="SAM" id="MobiDB-lite"/>
    </source>
</evidence>